<dbReference type="PANTHER" id="PTHR42905">
    <property type="entry name" value="PHOSPHOENOLPYRUVATE CARBOXYLASE"/>
    <property type="match status" value="1"/>
</dbReference>
<dbReference type="EMBL" id="MTYH01000026">
    <property type="protein sequence ID" value="PNP45188.1"/>
    <property type="molecule type" value="Genomic_DNA"/>
</dbReference>
<proteinExistence type="inferred from homology"/>
<dbReference type="SUPFAM" id="SSF51621">
    <property type="entry name" value="Phosphoenolpyruvate/pyruvate domain"/>
    <property type="match status" value="1"/>
</dbReference>
<name>A0A2K0TI34_9HYPO</name>
<dbReference type="Proteomes" id="UP000236546">
    <property type="component" value="Unassembled WGS sequence"/>
</dbReference>
<reference evidence="3 4" key="1">
    <citation type="submission" date="2017-02" db="EMBL/GenBank/DDBJ databases">
        <title>Genomes of Trichoderma spp. with biocontrol activity.</title>
        <authorList>
            <person name="Gardiner D."/>
            <person name="Kazan K."/>
            <person name="Vos C."/>
            <person name="Harvey P."/>
        </authorList>
    </citation>
    <scope>NUCLEOTIDE SEQUENCE [LARGE SCALE GENOMIC DNA]</scope>
    <source>
        <strain evidence="3 4">A5MH</strain>
    </source>
</reference>
<protein>
    <recommendedName>
        <fullName evidence="5">Methylisocitrate lyase</fullName>
    </recommendedName>
</protein>
<evidence type="ECO:0000256" key="2">
    <source>
        <dbReference type="ARBA" id="ARBA00061405"/>
    </source>
</evidence>
<dbReference type="Pfam" id="PF13714">
    <property type="entry name" value="PEP_mutase"/>
    <property type="match status" value="1"/>
</dbReference>
<dbReference type="InterPro" id="IPR018523">
    <property type="entry name" value="Isocitrate_lyase_ph_CS"/>
</dbReference>
<sequence length="307" mass="32513">MANQAEQQTAVAALRAQLADPDKIVVCPGVYDGFTARMALKAGFGCLYMTGAGTTMSRLGMPDLGIATLNDMRETASMIASLNQRVPLIADADTGYGGPVMVGRTIAQYMQAGVAALHLEDQVQSKRCGHLLNKQIVPEDEFLSRIRAAVLVRKQRVGDILIIARTDALQSEGYEVARDRLKAAVAAGADIAFLEGITSKEQAKQICLDMAPTPVLYNNVPGGVSPDLSVQEAKELGFKLIIYPGLCLQPVFEAVTKTLETLKESGAPPKSEFNSSGSPKALFEVVGLHECLSLDKAAGGASYNGGV</sequence>
<dbReference type="InterPro" id="IPR040442">
    <property type="entry name" value="Pyrv_kinase-like_dom_sf"/>
</dbReference>
<dbReference type="Gene3D" id="3.20.20.60">
    <property type="entry name" value="Phosphoenolpyruvate-binding domains"/>
    <property type="match status" value="1"/>
</dbReference>
<dbReference type="InterPro" id="IPR039556">
    <property type="entry name" value="ICL/PEPM"/>
</dbReference>
<evidence type="ECO:0000313" key="3">
    <source>
        <dbReference type="EMBL" id="PNP45188.1"/>
    </source>
</evidence>
<comment type="similarity">
    <text evidence="2">Belongs to the isocitrate lyase/PEP mutase superfamily.</text>
</comment>
<evidence type="ECO:0000313" key="4">
    <source>
        <dbReference type="Proteomes" id="UP000236546"/>
    </source>
</evidence>
<evidence type="ECO:0000256" key="1">
    <source>
        <dbReference type="ARBA" id="ARBA00001050"/>
    </source>
</evidence>
<dbReference type="OrthoDB" id="1923844at2759"/>
<organism evidence="3 4">
    <name type="scientific">Trichoderma gamsii</name>
    <dbReference type="NCBI Taxonomy" id="398673"/>
    <lineage>
        <taxon>Eukaryota</taxon>
        <taxon>Fungi</taxon>
        <taxon>Dikarya</taxon>
        <taxon>Ascomycota</taxon>
        <taxon>Pezizomycotina</taxon>
        <taxon>Sordariomycetes</taxon>
        <taxon>Hypocreomycetidae</taxon>
        <taxon>Hypocreales</taxon>
        <taxon>Hypocreaceae</taxon>
        <taxon>Trichoderma</taxon>
    </lineage>
</organism>
<dbReference type="FunFam" id="3.20.20.60:FF:000009">
    <property type="entry name" value="2-methylisocitrate lyase"/>
    <property type="match status" value="1"/>
</dbReference>
<comment type="caution">
    <text evidence="3">The sequence shown here is derived from an EMBL/GenBank/DDBJ whole genome shotgun (WGS) entry which is preliminary data.</text>
</comment>
<dbReference type="InterPro" id="IPR015813">
    <property type="entry name" value="Pyrv/PenolPyrv_kinase-like_dom"/>
</dbReference>
<gene>
    <name evidence="3" type="ORF">TGAMA5MH_03239</name>
</gene>
<comment type="catalytic activity">
    <reaction evidence="1">
        <text>(2S,3R)-3-hydroxybutane-1,2,3-tricarboxylate = pyruvate + succinate</text>
        <dbReference type="Rhea" id="RHEA:16809"/>
        <dbReference type="ChEBI" id="CHEBI:15361"/>
        <dbReference type="ChEBI" id="CHEBI:30031"/>
        <dbReference type="ChEBI" id="CHEBI:57429"/>
        <dbReference type="EC" id="4.1.3.30"/>
    </reaction>
</comment>
<accession>A0A2K0TI34</accession>
<dbReference type="CDD" id="cd00377">
    <property type="entry name" value="ICL_PEPM"/>
    <property type="match status" value="1"/>
</dbReference>
<dbReference type="AlphaFoldDB" id="A0A2K0TI34"/>
<dbReference type="GO" id="GO:0046421">
    <property type="term" value="F:methylisocitrate lyase activity"/>
    <property type="evidence" value="ECO:0007669"/>
    <property type="project" value="UniProtKB-EC"/>
</dbReference>
<dbReference type="PANTHER" id="PTHR42905:SF2">
    <property type="entry name" value="PHOSPHOENOLPYRUVATE CARBOXYLASE FAMILY PROTEIN"/>
    <property type="match status" value="1"/>
</dbReference>
<dbReference type="PROSITE" id="PS00161">
    <property type="entry name" value="ISOCITRATE_LYASE"/>
    <property type="match status" value="1"/>
</dbReference>
<evidence type="ECO:0008006" key="5">
    <source>
        <dbReference type="Google" id="ProtNLM"/>
    </source>
</evidence>